<dbReference type="InterPro" id="IPR000477">
    <property type="entry name" value="RT_dom"/>
</dbReference>
<dbReference type="InterPro" id="IPR036397">
    <property type="entry name" value="RNaseH_sf"/>
</dbReference>
<dbReference type="InterPro" id="IPR043502">
    <property type="entry name" value="DNA/RNA_pol_sf"/>
</dbReference>
<dbReference type="InterPro" id="IPR050951">
    <property type="entry name" value="Retrovirus_Pol_polyprotein"/>
</dbReference>
<proteinExistence type="predicted"/>
<organism evidence="2 3">
    <name type="scientific">Gossypium anomalum</name>
    <dbReference type="NCBI Taxonomy" id="47600"/>
    <lineage>
        <taxon>Eukaryota</taxon>
        <taxon>Viridiplantae</taxon>
        <taxon>Streptophyta</taxon>
        <taxon>Embryophyta</taxon>
        <taxon>Tracheophyta</taxon>
        <taxon>Spermatophyta</taxon>
        <taxon>Magnoliopsida</taxon>
        <taxon>eudicotyledons</taxon>
        <taxon>Gunneridae</taxon>
        <taxon>Pentapetalae</taxon>
        <taxon>rosids</taxon>
        <taxon>malvids</taxon>
        <taxon>Malvales</taxon>
        <taxon>Malvaceae</taxon>
        <taxon>Malvoideae</taxon>
        <taxon>Gossypium</taxon>
    </lineage>
</organism>
<accession>A0A8J5YIX4</accession>
<dbReference type="SUPFAM" id="SSF56672">
    <property type="entry name" value="DNA/RNA polymerases"/>
    <property type="match status" value="1"/>
</dbReference>
<dbReference type="AlphaFoldDB" id="A0A8J5YIX4"/>
<evidence type="ECO:0000313" key="3">
    <source>
        <dbReference type="Proteomes" id="UP000701853"/>
    </source>
</evidence>
<dbReference type="Gene3D" id="3.30.420.10">
    <property type="entry name" value="Ribonuclease H-like superfamily/Ribonuclease H"/>
    <property type="match status" value="1"/>
</dbReference>
<dbReference type="PANTHER" id="PTHR37984">
    <property type="entry name" value="PROTEIN CBG26694"/>
    <property type="match status" value="1"/>
</dbReference>
<dbReference type="Gene3D" id="3.30.70.270">
    <property type="match status" value="2"/>
</dbReference>
<dbReference type="InterPro" id="IPR043128">
    <property type="entry name" value="Rev_trsase/Diguanyl_cyclase"/>
</dbReference>
<dbReference type="SUPFAM" id="SSF53098">
    <property type="entry name" value="Ribonuclease H-like"/>
    <property type="match status" value="1"/>
</dbReference>
<dbReference type="InterPro" id="IPR012337">
    <property type="entry name" value="RNaseH-like_sf"/>
</dbReference>
<reference evidence="2 3" key="1">
    <citation type="journal article" date="2021" name="bioRxiv">
        <title>The Gossypium anomalum genome as a resource for cotton improvement and evolutionary analysis of hybrid incompatibility.</title>
        <authorList>
            <person name="Grover C.E."/>
            <person name="Yuan D."/>
            <person name="Arick M.A."/>
            <person name="Miller E.R."/>
            <person name="Hu G."/>
            <person name="Peterson D.G."/>
            <person name="Wendel J.F."/>
            <person name="Udall J.A."/>
        </authorList>
    </citation>
    <scope>NUCLEOTIDE SEQUENCE [LARGE SCALE GENOMIC DNA]</scope>
    <source>
        <strain evidence="2">JFW-Udall</strain>
        <tissue evidence="2">Leaf</tissue>
    </source>
</reference>
<dbReference type="Proteomes" id="UP000701853">
    <property type="component" value="Chromosome 6"/>
</dbReference>
<keyword evidence="3" id="KW-1185">Reference proteome</keyword>
<dbReference type="EMBL" id="JAHUZN010000006">
    <property type="protein sequence ID" value="KAG8490563.1"/>
    <property type="molecule type" value="Genomic_DNA"/>
</dbReference>
<dbReference type="InterPro" id="IPR001584">
    <property type="entry name" value="Integrase_cat-core"/>
</dbReference>
<dbReference type="PROSITE" id="PS50994">
    <property type="entry name" value="INTEGRASE"/>
    <property type="match status" value="1"/>
</dbReference>
<evidence type="ECO:0000259" key="1">
    <source>
        <dbReference type="PROSITE" id="PS50994"/>
    </source>
</evidence>
<protein>
    <recommendedName>
        <fullName evidence="1">Integrase catalytic domain-containing protein</fullName>
    </recommendedName>
</protein>
<dbReference type="Pfam" id="PF17921">
    <property type="entry name" value="Integrase_H2C2"/>
    <property type="match status" value="1"/>
</dbReference>
<dbReference type="InterPro" id="IPR041588">
    <property type="entry name" value="Integrase_H2C2"/>
</dbReference>
<dbReference type="Pfam" id="PF00078">
    <property type="entry name" value="RVT_1"/>
    <property type="match status" value="1"/>
</dbReference>
<gene>
    <name evidence="2" type="ORF">CXB51_013737</name>
</gene>
<name>A0A8J5YIX4_9ROSI</name>
<dbReference type="GO" id="GO:0003676">
    <property type="term" value="F:nucleic acid binding"/>
    <property type="evidence" value="ECO:0007669"/>
    <property type="project" value="InterPro"/>
</dbReference>
<evidence type="ECO:0000313" key="2">
    <source>
        <dbReference type="EMBL" id="KAG8490563.1"/>
    </source>
</evidence>
<feature type="domain" description="Integrase catalytic" evidence="1">
    <location>
        <begin position="223"/>
        <end position="343"/>
    </location>
</feature>
<dbReference type="PANTHER" id="PTHR37984:SF5">
    <property type="entry name" value="PROTEIN NYNRIN-LIKE"/>
    <property type="match status" value="1"/>
</dbReference>
<dbReference type="OrthoDB" id="981817at2759"/>
<dbReference type="GO" id="GO:0015074">
    <property type="term" value="P:DNA integration"/>
    <property type="evidence" value="ECO:0007669"/>
    <property type="project" value="InterPro"/>
</dbReference>
<sequence length="343" mass="40039">MVVFIDNILVHFRTEDEHDMHLRVVLQILREKQLYVKFSKCEFWLRKVTFLGHVVSAEGIRVDPRYYRRFVEGFSLIAAPLNKLLRKGDGKVIAYASCQLKTHEANYLMHNLELAEKELNLRQHRWAELLKDYDCVIEYHPGKANVVADVLSRRVMTDLGEMFARLSLYDDRSLLAKLQVEVGTTSDFGVDSDGVLRFRDRICVSNDEDLRLSILREVHSSPYAMHPGRNKIYKDLRKLYWWLGLKRERVTMDFVSGLPLTPTKKDSVLVVVDRLTKSAHFNSVRIDFSLQKLAKLYIFEIVRLHGVTISVISDRDPRFTSRFWQKLHEALGSRLDFSTAFHP</sequence>
<comment type="caution">
    <text evidence="2">The sequence shown here is derived from an EMBL/GenBank/DDBJ whole genome shotgun (WGS) entry which is preliminary data.</text>
</comment>
<dbReference type="Gene3D" id="1.10.340.70">
    <property type="match status" value="1"/>
</dbReference>